<dbReference type="CDD" id="cd02142">
    <property type="entry name" value="McbC_SagB-like_oxidoreductase"/>
    <property type="match status" value="1"/>
</dbReference>
<feature type="signal peptide" evidence="1">
    <location>
        <begin position="1"/>
        <end position="21"/>
    </location>
</feature>
<evidence type="ECO:0000313" key="4">
    <source>
        <dbReference type="Proteomes" id="UP000748308"/>
    </source>
</evidence>
<dbReference type="PANTHER" id="PTHR43745">
    <property type="entry name" value="NITROREDUCTASE MJ1384-RELATED"/>
    <property type="match status" value="1"/>
</dbReference>
<dbReference type="Gene3D" id="3.40.109.10">
    <property type="entry name" value="NADH Oxidase"/>
    <property type="match status" value="1"/>
</dbReference>
<protein>
    <submittedName>
        <fullName evidence="3">SagB/ThcOx family dehydrogenase</fullName>
    </submittedName>
</protein>
<feature type="domain" description="Nitroreductase" evidence="2">
    <location>
        <begin position="56"/>
        <end position="228"/>
    </location>
</feature>
<proteinExistence type="predicted"/>
<comment type="caution">
    <text evidence="3">The sequence shown here is derived from an EMBL/GenBank/DDBJ whole genome shotgun (WGS) entry which is preliminary data.</text>
</comment>
<organism evidence="3 4">
    <name type="scientific">Eiseniibacteriota bacterium</name>
    <dbReference type="NCBI Taxonomy" id="2212470"/>
    <lineage>
        <taxon>Bacteria</taxon>
        <taxon>Candidatus Eiseniibacteriota</taxon>
    </lineage>
</organism>
<dbReference type="NCBIfam" id="TIGR03605">
    <property type="entry name" value="antibiot_sagB"/>
    <property type="match status" value="1"/>
</dbReference>
<evidence type="ECO:0000259" key="2">
    <source>
        <dbReference type="Pfam" id="PF00881"/>
    </source>
</evidence>
<dbReference type="PANTHER" id="PTHR43745:SF2">
    <property type="entry name" value="NITROREDUCTASE MJ1384-RELATED"/>
    <property type="match status" value="1"/>
</dbReference>
<dbReference type="InterPro" id="IPR020051">
    <property type="entry name" value="SagB-type_dehydrogenase"/>
</dbReference>
<evidence type="ECO:0000256" key="1">
    <source>
        <dbReference type="SAM" id="SignalP"/>
    </source>
</evidence>
<reference evidence="3" key="1">
    <citation type="submission" date="2019-03" db="EMBL/GenBank/DDBJ databases">
        <title>Lake Tanganyika Metagenome-Assembled Genomes (MAGs).</title>
        <authorList>
            <person name="Tran P."/>
        </authorList>
    </citation>
    <scope>NUCLEOTIDE SEQUENCE</scope>
    <source>
        <strain evidence="3">M_DeepCast_400m_m2_100</strain>
    </source>
</reference>
<evidence type="ECO:0000313" key="3">
    <source>
        <dbReference type="EMBL" id="MBM3316749.1"/>
    </source>
</evidence>
<accession>A0A937X9X6</accession>
<dbReference type="SUPFAM" id="SSF55469">
    <property type="entry name" value="FMN-dependent nitroreductase-like"/>
    <property type="match status" value="1"/>
</dbReference>
<dbReference type="GO" id="GO:0016491">
    <property type="term" value="F:oxidoreductase activity"/>
    <property type="evidence" value="ECO:0007669"/>
    <property type="project" value="InterPro"/>
</dbReference>
<dbReference type="EMBL" id="VGIY01000038">
    <property type="protein sequence ID" value="MBM3316749.1"/>
    <property type="molecule type" value="Genomic_DNA"/>
</dbReference>
<dbReference type="Pfam" id="PF00881">
    <property type="entry name" value="Nitroreductase"/>
    <property type="match status" value="1"/>
</dbReference>
<dbReference type="AlphaFoldDB" id="A0A937X9X6"/>
<dbReference type="Proteomes" id="UP000748308">
    <property type="component" value="Unassembled WGS sequence"/>
</dbReference>
<name>A0A937X9X6_UNCEI</name>
<dbReference type="InterPro" id="IPR052544">
    <property type="entry name" value="Bacteriocin_Proc_Enz"/>
</dbReference>
<dbReference type="InterPro" id="IPR000415">
    <property type="entry name" value="Nitroreductase-like"/>
</dbReference>
<feature type="chain" id="PRO_5037413326" evidence="1">
    <location>
        <begin position="22"/>
        <end position="241"/>
    </location>
</feature>
<keyword evidence="1" id="KW-0732">Signal</keyword>
<sequence length="241" mass="24503">MIAALALGALVAVLAAGAATAGGSAELVEVVEPLPPLDRSPEGAVEPAGAALDALLRARRSVRAFAPDSLDAATLGWILWAAGGITEQAGFARRAAPSAGALYPLEIDVVTARGIARYDPRGHALRWRRAGDQRAQLGAAALRQPWVSAAPATLVIGAVPQRTRIKYGERADRYVWIEAGCVAQNALLAAVARGLGAVVVGAFDDAAVAGLLGYAEGLHPLLLIPIGRQAAAPGPSAGPGR</sequence>
<dbReference type="InterPro" id="IPR029479">
    <property type="entry name" value="Nitroreductase"/>
</dbReference>
<gene>
    <name evidence="3" type="ORF">FJY75_02750</name>
</gene>